<evidence type="ECO:0000313" key="13">
    <source>
        <dbReference type="EMBL" id="PWG78988.1"/>
    </source>
</evidence>
<dbReference type="PROSITE" id="PS52016">
    <property type="entry name" value="TONB_DEPENDENT_REC_3"/>
    <property type="match status" value="1"/>
</dbReference>
<keyword evidence="5 9" id="KW-0798">TonB box</keyword>
<evidence type="ECO:0000256" key="5">
    <source>
        <dbReference type="ARBA" id="ARBA00023077"/>
    </source>
</evidence>
<keyword evidence="13" id="KW-0675">Receptor</keyword>
<dbReference type="NCBIfam" id="TIGR04057">
    <property type="entry name" value="SusC_RagA_signa"/>
    <property type="match status" value="1"/>
</dbReference>
<dbReference type="RefSeq" id="WP_109417432.1">
    <property type="nucleotide sequence ID" value="NZ_QEAS01000018.1"/>
</dbReference>
<evidence type="ECO:0000259" key="11">
    <source>
        <dbReference type="Pfam" id="PF00593"/>
    </source>
</evidence>
<name>A0A2U2PC57_9SPHI</name>
<dbReference type="InterPro" id="IPR039426">
    <property type="entry name" value="TonB-dep_rcpt-like"/>
</dbReference>
<dbReference type="SUPFAM" id="SSF56935">
    <property type="entry name" value="Porins"/>
    <property type="match status" value="1"/>
</dbReference>
<comment type="similarity">
    <text evidence="8 9">Belongs to the TonB-dependent receptor family.</text>
</comment>
<feature type="chain" id="PRO_5015625425" evidence="10">
    <location>
        <begin position="34"/>
        <end position="1071"/>
    </location>
</feature>
<keyword evidence="6 8" id="KW-0472">Membrane</keyword>
<dbReference type="Gene3D" id="2.170.130.10">
    <property type="entry name" value="TonB-dependent receptor, plug domain"/>
    <property type="match status" value="1"/>
</dbReference>
<evidence type="ECO:0000256" key="4">
    <source>
        <dbReference type="ARBA" id="ARBA00022692"/>
    </source>
</evidence>
<dbReference type="Gene3D" id="2.60.40.1120">
    <property type="entry name" value="Carboxypeptidase-like, regulatory domain"/>
    <property type="match status" value="1"/>
</dbReference>
<evidence type="ECO:0000256" key="8">
    <source>
        <dbReference type="PROSITE-ProRule" id="PRU01360"/>
    </source>
</evidence>
<reference evidence="13 14" key="1">
    <citation type="submission" date="2018-04" db="EMBL/GenBank/DDBJ databases">
        <title>Pedobacter chongqingensis sp. nov., isolated from a rottenly hemp rope.</title>
        <authorList>
            <person name="Cai Y."/>
        </authorList>
    </citation>
    <scope>NUCLEOTIDE SEQUENCE [LARGE SCALE GENOMIC DNA]</scope>
    <source>
        <strain evidence="13 14">FJ4-8</strain>
    </source>
</reference>
<evidence type="ECO:0000256" key="1">
    <source>
        <dbReference type="ARBA" id="ARBA00004571"/>
    </source>
</evidence>
<organism evidence="13 14">
    <name type="scientific">Pararcticibacter amylolyticus</name>
    <dbReference type="NCBI Taxonomy" id="2173175"/>
    <lineage>
        <taxon>Bacteria</taxon>
        <taxon>Pseudomonadati</taxon>
        <taxon>Bacteroidota</taxon>
        <taxon>Sphingobacteriia</taxon>
        <taxon>Sphingobacteriales</taxon>
        <taxon>Sphingobacteriaceae</taxon>
        <taxon>Pararcticibacter</taxon>
    </lineage>
</organism>
<dbReference type="Gene3D" id="2.40.170.20">
    <property type="entry name" value="TonB-dependent receptor, beta-barrel domain"/>
    <property type="match status" value="1"/>
</dbReference>
<evidence type="ECO:0000313" key="14">
    <source>
        <dbReference type="Proteomes" id="UP000245647"/>
    </source>
</evidence>
<evidence type="ECO:0000256" key="2">
    <source>
        <dbReference type="ARBA" id="ARBA00022448"/>
    </source>
</evidence>
<dbReference type="Pfam" id="PF00593">
    <property type="entry name" value="TonB_dep_Rec_b-barrel"/>
    <property type="match status" value="1"/>
</dbReference>
<gene>
    <name evidence="13" type="ORF">DDR33_19250</name>
</gene>
<evidence type="ECO:0000256" key="10">
    <source>
        <dbReference type="SAM" id="SignalP"/>
    </source>
</evidence>
<keyword evidence="10" id="KW-0732">Signal</keyword>
<evidence type="ECO:0000256" key="7">
    <source>
        <dbReference type="ARBA" id="ARBA00023237"/>
    </source>
</evidence>
<evidence type="ECO:0000259" key="12">
    <source>
        <dbReference type="Pfam" id="PF07715"/>
    </source>
</evidence>
<dbReference type="Pfam" id="PF13715">
    <property type="entry name" value="CarbopepD_reg_2"/>
    <property type="match status" value="1"/>
</dbReference>
<dbReference type="InterPro" id="IPR023997">
    <property type="entry name" value="TonB-dep_OMP_SusC/RagA_CS"/>
</dbReference>
<dbReference type="FunFam" id="2.170.130.10:FF:000008">
    <property type="entry name" value="SusC/RagA family TonB-linked outer membrane protein"/>
    <property type="match status" value="1"/>
</dbReference>
<feature type="domain" description="TonB-dependent receptor plug" evidence="12">
    <location>
        <begin position="126"/>
        <end position="246"/>
    </location>
</feature>
<dbReference type="Pfam" id="PF07715">
    <property type="entry name" value="Plug"/>
    <property type="match status" value="1"/>
</dbReference>
<evidence type="ECO:0000256" key="3">
    <source>
        <dbReference type="ARBA" id="ARBA00022452"/>
    </source>
</evidence>
<dbReference type="OrthoDB" id="9768177at2"/>
<dbReference type="InterPro" id="IPR037066">
    <property type="entry name" value="Plug_dom_sf"/>
</dbReference>
<protein>
    <submittedName>
        <fullName evidence="13">TonB-dependent receptor</fullName>
    </submittedName>
</protein>
<comment type="subcellular location">
    <subcellularLocation>
        <location evidence="1 8">Cell outer membrane</location>
        <topology evidence="1 8">Multi-pass membrane protein</topology>
    </subcellularLocation>
</comment>
<evidence type="ECO:0000256" key="6">
    <source>
        <dbReference type="ARBA" id="ARBA00023136"/>
    </source>
</evidence>
<proteinExistence type="inferred from homology"/>
<keyword evidence="2 8" id="KW-0813">Transport</keyword>
<sequence length="1071" mass="116919">MNFQKFLFSVGRRAICFVLVMASFGGAGFSAFAQQIIKGTVISATDNQPLPGVSVMIKGQKTSASTDPNGVFTIRASKGQVLVFTFLGFTKQEIPVGNLTTMRVVLKEDNQQLDEVVVIGYGTQKKSNVTGAVATFNAEKLNERPVGRVDQAMVGQIAGVAVKQTNGVPGKGMSVQVRGAGSIGAGNEPLYVIDGFPLAQAKPNGSGNYSTGNPLDNINPNDIESVQVLKDASSAAIYGSRAANGVVIITTKKGKTGKPVINFNSYAGYNERSKKLDLLSGEEWIERAKEIINRKWEASGTGRSASQTNEQRRQILGLAAGNVNADLMYDDRWDQPGYPGLQLVDWQNELFRKGMVQNYQLSANGGTESVKYYIAGNYTDQDGMVMGMDYKAYSARANVDVTASSKLKFGLNISPTYSIGNDPGIEGKDNILHQMISMTPVQEASSGLYPNSGSNTSYTWSVSTVSPKAKIEQTTAQNKVFRTLSTLYGEYEILRGLSLKSTLNLDNTDYTFNRYIPYTIASDLNNRNSKGLTLTSGTYNTFRKQTFVNENTLAFARQFNKVHDVSAVAGFSYNSDEITNASMSSRDGYGNSVIQTLNWANAVTGNTTGSKNVLLSYFGRVQYAWGSKYLLSASVRRDGSSRFGENTKWGTFPSASVGWRVIEESFLKDNKVTDWLSDLKLRGSWGISGNYGIPDYGAVATMAKYVYSIGGASVTGQAPNKLFNPDLTWEESRTFDAGLDFGFFANRITGSFDFYNKENSKLLLYVPVSRITGFSTLLGNSGKVKNTGWELELTTRNLTGNFQWITSGNISHNSNKLIELSSGQSEMFVPSTFDISHSILKVGEPLYSLHVIKQTGILTQDDINSGAALYGNQGVGDPKYFDANGDKVIDQNDRVYAGKPNPSYTWGITNSFRYKAFDLSVLVQGQWGGSIYSLLGRAIDRTSMGYKENVLGHNRDRWRSPEDPGDGMTGRAGSSFGFIKNTDWLYASDYVRVRNITLGYNLGNVIKSKRVSGARLYITAENFFGTDKYDGGFNPEANNTNLGSNDNYPEAGDYGGLPLPKSLVFGVNFSF</sequence>
<accession>A0A2U2PC57</accession>
<dbReference type="SUPFAM" id="SSF49464">
    <property type="entry name" value="Carboxypeptidase regulatory domain-like"/>
    <property type="match status" value="1"/>
</dbReference>
<dbReference type="NCBIfam" id="TIGR04056">
    <property type="entry name" value="OMP_RagA_SusC"/>
    <property type="match status" value="1"/>
</dbReference>
<dbReference type="AlphaFoldDB" id="A0A2U2PC57"/>
<dbReference type="InterPro" id="IPR036942">
    <property type="entry name" value="Beta-barrel_TonB_sf"/>
</dbReference>
<dbReference type="InterPro" id="IPR000531">
    <property type="entry name" value="Beta-barrel_TonB"/>
</dbReference>
<keyword evidence="14" id="KW-1185">Reference proteome</keyword>
<dbReference type="GO" id="GO:0009279">
    <property type="term" value="C:cell outer membrane"/>
    <property type="evidence" value="ECO:0007669"/>
    <property type="project" value="UniProtKB-SubCell"/>
</dbReference>
<dbReference type="InterPro" id="IPR023996">
    <property type="entry name" value="TonB-dep_OMP_SusC/RagA"/>
</dbReference>
<comment type="caution">
    <text evidence="13">The sequence shown here is derived from an EMBL/GenBank/DDBJ whole genome shotgun (WGS) entry which is preliminary data.</text>
</comment>
<dbReference type="InterPro" id="IPR008969">
    <property type="entry name" value="CarboxyPept-like_regulatory"/>
</dbReference>
<keyword evidence="7 8" id="KW-0998">Cell outer membrane</keyword>
<feature type="signal peptide" evidence="10">
    <location>
        <begin position="1"/>
        <end position="33"/>
    </location>
</feature>
<evidence type="ECO:0000256" key="9">
    <source>
        <dbReference type="RuleBase" id="RU003357"/>
    </source>
</evidence>
<keyword evidence="4 8" id="KW-0812">Transmembrane</keyword>
<dbReference type="InterPro" id="IPR012910">
    <property type="entry name" value="Plug_dom"/>
</dbReference>
<keyword evidence="3 8" id="KW-1134">Transmembrane beta strand</keyword>
<feature type="domain" description="TonB-dependent receptor-like beta-barrel" evidence="11">
    <location>
        <begin position="451"/>
        <end position="807"/>
    </location>
</feature>
<dbReference type="EMBL" id="QEAS01000018">
    <property type="protein sequence ID" value="PWG78988.1"/>
    <property type="molecule type" value="Genomic_DNA"/>
</dbReference>
<dbReference type="Proteomes" id="UP000245647">
    <property type="component" value="Unassembled WGS sequence"/>
</dbReference>